<protein>
    <recommendedName>
        <fullName evidence="2">protein-tyrosine-phosphatase</fullName>
        <ecNumber evidence="2">3.1.3.48</ecNumber>
    </recommendedName>
</protein>
<dbReference type="PRINTS" id="PR00719">
    <property type="entry name" value="LMWPTPASE"/>
</dbReference>
<dbReference type="CDD" id="cd16343">
    <property type="entry name" value="LMWPTP"/>
    <property type="match status" value="1"/>
</dbReference>
<organism evidence="7 8">
    <name type="scientific">Pandoraea eparura</name>
    <dbReference type="NCBI Taxonomy" id="2508291"/>
    <lineage>
        <taxon>Bacteria</taxon>
        <taxon>Pseudomonadati</taxon>
        <taxon>Pseudomonadota</taxon>
        <taxon>Betaproteobacteria</taxon>
        <taxon>Burkholderiales</taxon>
        <taxon>Burkholderiaceae</taxon>
        <taxon>Pandoraea</taxon>
    </lineage>
</organism>
<reference evidence="7 8" key="1">
    <citation type="submission" date="2019-08" db="EMBL/GenBank/DDBJ databases">
        <authorList>
            <person name="Peeters C."/>
        </authorList>
    </citation>
    <scope>NUCLEOTIDE SEQUENCE [LARGE SCALE GENOMIC DNA]</scope>
    <source>
        <strain evidence="7 8">LMG 31012</strain>
    </source>
</reference>
<evidence type="ECO:0000256" key="5">
    <source>
        <dbReference type="PIRSR" id="PIRSR617867-1"/>
    </source>
</evidence>
<evidence type="ECO:0000313" key="8">
    <source>
        <dbReference type="Proteomes" id="UP000400981"/>
    </source>
</evidence>
<feature type="active site" description="Nucleophile" evidence="5">
    <location>
        <position position="11"/>
    </location>
</feature>
<name>A0A5E4V3A9_9BURK</name>
<keyword evidence="4" id="KW-0904">Protein phosphatase</keyword>
<dbReference type="GO" id="GO:0004725">
    <property type="term" value="F:protein tyrosine phosphatase activity"/>
    <property type="evidence" value="ECO:0007669"/>
    <property type="project" value="UniProtKB-EC"/>
</dbReference>
<feature type="domain" description="Phosphotyrosine protein phosphatase I" evidence="6">
    <location>
        <begin position="5"/>
        <end position="154"/>
    </location>
</feature>
<evidence type="ECO:0000256" key="4">
    <source>
        <dbReference type="ARBA" id="ARBA00022912"/>
    </source>
</evidence>
<evidence type="ECO:0000256" key="1">
    <source>
        <dbReference type="ARBA" id="ARBA00011063"/>
    </source>
</evidence>
<dbReference type="SMART" id="SM00226">
    <property type="entry name" value="LMWPc"/>
    <property type="match status" value="1"/>
</dbReference>
<dbReference type="Proteomes" id="UP000400981">
    <property type="component" value="Unassembled WGS sequence"/>
</dbReference>
<dbReference type="EC" id="3.1.3.48" evidence="2"/>
<evidence type="ECO:0000256" key="2">
    <source>
        <dbReference type="ARBA" id="ARBA00013064"/>
    </source>
</evidence>
<feature type="active site" description="Proton donor" evidence="5">
    <location>
        <position position="128"/>
    </location>
</feature>
<evidence type="ECO:0000313" key="7">
    <source>
        <dbReference type="EMBL" id="VVE06094.1"/>
    </source>
</evidence>
<gene>
    <name evidence="7" type="ORF">PEP31012_02381</name>
</gene>
<evidence type="ECO:0000259" key="6">
    <source>
        <dbReference type="SMART" id="SM00226"/>
    </source>
</evidence>
<dbReference type="Pfam" id="PF01451">
    <property type="entry name" value="LMWPc"/>
    <property type="match status" value="1"/>
</dbReference>
<dbReference type="InterPro" id="IPR023485">
    <property type="entry name" value="Ptyr_pPase"/>
</dbReference>
<evidence type="ECO:0000256" key="3">
    <source>
        <dbReference type="ARBA" id="ARBA00022801"/>
    </source>
</evidence>
<dbReference type="FunFam" id="3.40.50.2300:FF:000113">
    <property type="entry name" value="Low molecular weight protein-tyrosine-phosphatase"/>
    <property type="match status" value="1"/>
</dbReference>
<accession>A0A5E4V3A9</accession>
<dbReference type="SUPFAM" id="SSF52788">
    <property type="entry name" value="Phosphotyrosine protein phosphatases I"/>
    <property type="match status" value="1"/>
</dbReference>
<dbReference type="PANTHER" id="PTHR11717:SF7">
    <property type="entry name" value="LOW MOLECULAR WEIGHT PHOSPHOTYROSINE PROTEIN PHOSPHATASE"/>
    <property type="match status" value="1"/>
</dbReference>
<comment type="similarity">
    <text evidence="1">Belongs to the low molecular weight phosphotyrosine protein phosphatase family.</text>
</comment>
<dbReference type="InterPro" id="IPR050438">
    <property type="entry name" value="LMW_PTPase"/>
</dbReference>
<feature type="active site" evidence="5">
    <location>
        <position position="17"/>
    </location>
</feature>
<dbReference type="PANTHER" id="PTHR11717">
    <property type="entry name" value="LOW MOLECULAR WEIGHT PROTEIN TYROSINE PHOSPHATASE"/>
    <property type="match status" value="1"/>
</dbReference>
<dbReference type="Gene3D" id="3.40.50.2300">
    <property type="match status" value="1"/>
</dbReference>
<proteinExistence type="inferred from homology"/>
<keyword evidence="8" id="KW-1185">Reference proteome</keyword>
<keyword evidence="3" id="KW-0378">Hydrolase</keyword>
<dbReference type="AlphaFoldDB" id="A0A5E4V3A9"/>
<dbReference type="InterPro" id="IPR017867">
    <property type="entry name" value="Tyr_phospatase_low_mol_wt"/>
</dbReference>
<sequence length="159" mass="17736">MMRATSVLFVCMGNICRSPSADGIFRHRLATAGLADAIAVDSAGTHSYHLGHAPDERTQAAAERRGYDLSALRARRVEADDFVRFEWIVAMDDANVAELMARCPVEYRHKIVRLMDFATRHDATEVPDPYYGGAQGFETVLDYIEDGLDGLLAHLEKHR</sequence>
<dbReference type="EMBL" id="CABPSH010000004">
    <property type="protein sequence ID" value="VVE06094.1"/>
    <property type="molecule type" value="Genomic_DNA"/>
</dbReference>
<dbReference type="InterPro" id="IPR036196">
    <property type="entry name" value="Ptyr_pPase_sf"/>
</dbReference>